<dbReference type="GO" id="GO:0006935">
    <property type="term" value="P:chemotaxis"/>
    <property type="evidence" value="ECO:0007669"/>
    <property type="project" value="InterPro"/>
</dbReference>
<proteinExistence type="predicted"/>
<name>A0A248JZS1_9PROT</name>
<organism evidence="2 3">
    <name type="scientific">Nitrospirillum viridazoti CBAmc</name>
    <dbReference type="NCBI Taxonomy" id="1441467"/>
    <lineage>
        <taxon>Bacteria</taxon>
        <taxon>Pseudomonadati</taxon>
        <taxon>Pseudomonadota</taxon>
        <taxon>Alphaproteobacteria</taxon>
        <taxon>Rhodospirillales</taxon>
        <taxon>Azospirillaceae</taxon>
        <taxon>Nitrospirillum</taxon>
        <taxon>Nitrospirillum viridazoti</taxon>
    </lineage>
</organism>
<dbReference type="Gene3D" id="2.40.50.180">
    <property type="entry name" value="CheA-289, Domain 4"/>
    <property type="match status" value="1"/>
</dbReference>
<gene>
    <name evidence="2" type="ORF">Y958_23825</name>
</gene>
<reference evidence="2 3" key="1">
    <citation type="submission" date="2017-06" db="EMBL/GenBank/DDBJ databases">
        <title>Complete genome sequence of Nitrospirillum amazonense strain CBAmC, an endophytic nitrogen-fixing and plant growth-promoting bacterium, isolated from sugarcane.</title>
        <authorList>
            <person name="Schwab S."/>
            <person name="dos Santos Teixeira K.R."/>
            <person name="Simoes Araujo J.L."/>
            <person name="Soares Vidal M."/>
            <person name="Borges de Freitas H.R."/>
            <person name="Rivello Crivelaro A.L."/>
            <person name="Bueno de Camargo Nunes A."/>
            <person name="dos Santos C.M."/>
            <person name="Palmeira da Silva Rosa D."/>
            <person name="da Silva Padilha D."/>
            <person name="da Silva E."/>
            <person name="Araujo Terra L."/>
            <person name="Soares Mendes V."/>
            <person name="Farinelli L."/>
            <person name="Magalhaes Cruz L."/>
            <person name="Baldani J.I."/>
        </authorList>
    </citation>
    <scope>NUCLEOTIDE SEQUENCE [LARGE SCALE GENOMIC DNA]</scope>
    <source>
        <strain evidence="2 3">CBAmC</strain>
    </source>
</reference>
<dbReference type="PANTHER" id="PTHR22617:SF23">
    <property type="entry name" value="CHEMOTAXIS PROTEIN CHEW"/>
    <property type="match status" value="1"/>
</dbReference>
<accession>A0A248JZS1</accession>
<dbReference type="Pfam" id="PF01584">
    <property type="entry name" value="CheW"/>
    <property type="match status" value="1"/>
</dbReference>
<dbReference type="InterPro" id="IPR036061">
    <property type="entry name" value="CheW-like_dom_sf"/>
</dbReference>
<dbReference type="SUPFAM" id="SSF50341">
    <property type="entry name" value="CheW-like"/>
    <property type="match status" value="1"/>
</dbReference>
<dbReference type="Proteomes" id="UP000197153">
    <property type="component" value="Chromosome 3"/>
</dbReference>
<protein>
    <submittedName>
        <fullName evidence="2">Chemotaxis protein CheW</fullName>
    </submittedName>
</protein>
<dbReference type="SMART" id="SM00260">
    <property type="entry name" value="CheW"/>
    <property type="match status" value="1"/>
</dbReference>
<dbReference type="InterPro" id="IPR039315">
    <property type="entry name" value="CheW"/>
</dbReference>
<dbReference type="GO" id="GO:0005829">
    <property type="term" value="C:cytosol"/>
    <property type="evidence" value="ECO:0007669"/>
    <property type="project" value="TreeGrafter"/>
</dbReference>
<feature type="domain" description="CheW-like" evidence="1">
    <location>
        <begin position="9"/>
        <end position="153"/>
    </location>
</feature>
<sequence length="166" mass="18187">MTAWKSGAPLEVLTLGLQGEVFALEAAHVREILDLIPVTGVPNSQPFVGGLINVRGKVLPLADLRLKFGMELRPPTIDTRIVVTEVMIDGDPVIVGIRADKVYEITQVAASDLEETPRIGMRWRPEYIRCIAKRGAEFIVVLDLERIFSRGDARDDAAAPSQRSAA</sequence>
<dbReference type="PANTHER" id="PTHR22617">
    <property type="entry name" value="CHEMOTAXIS SENSOR HISTIDINE KINASE-RELATED"/>
    <property type="match status" value="1"/>
</dbReference>
<dbReference type="Gene3D" id="2.30.30.40">
    <property type="entry name" value="SH3 Domains"/>
    <property type="match status" value="1"/>
</dbReference>
<dbReference type="KEGG" id="nao:Y958_23825"/>
<evidence type="ECO:0000313" key="2">
    <source>
        <dbReference type="EMBL" id="ASG23981.1"/>
    </source>
</evidence>
<dbReference type="RefSeq" id="WP_088874440.1">
    <property type="nucleotide sequence ID" value="NZ_CP022112.1"/>
</dbReference>
<dbReference type="EMBL" id="CP022112">
    <property type="protein sequence ID" value="ASG23981.1"/>
    <property type="molecule type" value="Genomic_DNA"/>
</dbReference>
<dbReference type="AlphaFoldDB" id="A0A248JZS1"/>
<dbReference type="PROSITE" id="PS50851">
    <property type="entry name" value="CHEW"/>
    <property type="match status" value="1"/>
</dbReference>
<dbReference type="InterPro" id="IPR002545">
    <property type="entry name" value="CheW-lke_dom"/>
</dbReference>
<evidence type="ECO:0000313" key="3">
    <source>
        <dbReference type="Proteomes" id="UP000197153"/>
    </source>
</evidence>
<evidence type="ECO:0000259" key="1">
    <source>
        <dbReference type="PROSITE" id="PS50851"/>
    </source>
</evidence>
<keyword evidence="3" id="KW-1185">Reference proteome</keyword>
<dbReference type="GO" id="GO:0007165">
    <property type="term" value="P:signal transduction"/>
    <property type="evidence" value="ECO:0007669"/>
    <property type="project" value="InterPro"/>
</dbReference>